<keyword evidence="4" id="KW-1185">Reference proteome</keyword>
<accession>A0A5C3M2L4</accession>
<evidence type="ECO:0000313" key="3">
    <source>
        <dbReference type="EMBL" id="TFK39057.1"/>
    </source>
</evidence>
<proteinExistence type="predicted"/>
<evidence type="ECO:0000259" key="2">
    <source>
        <dbReference type="Pfam" id="PF20152"/>
    </source>
</evidence>
<sequence>MSFYESTHLLIHTLEAFLQAEYGSSSIAYTSPIVALAVLQFGAGLAQTALVFKFRRYSLLHLTTRASSTQSGATAACDLVITMTLCYILYDAKSGVKKTDTLVNKLMIYAINRGAATSICAILNLIFFIGKPNTFIFMLFLEPSCQLYVISVVSMLMNRTHLRAQLQGGDPAVNDGFALNRISLSTLKSNSSDLEAHSTPGGGIFVVRTLAAVS</sequence>
<evidence type="ECO:0000313" key="4">
    <source>
        <dbReference type="Proteomes" id="UP000308652"/>
    </source>
</evidence>
<dbReference type="InterPro" id="IPR045339">
    <property type="entry name" value="DUF6534"/>
</dbReference>
<dbReference type="AlphaFoldDB" id="A0A5C3M2L4"/>
<dbReference type="Proteomes" id="UP000308652">
    <property type="component" value="Unassembled WGS sequence"/>
</dbReference>
<feature type="transmembrane region" description="Helical" evidence="1">
    <location>
        <begin position="33"/>
        <end position="52"/>
    </location>
</feature>
<keyword evidence="1" id="KW-0812">Transmembrane</keyword>
<dbReference type="PANTHER" id="PTHR40465:SF1">
    <property type="entry name" value="DUF6534 DOMAIN-CONTAINING PROTEIN"/>
    <property type="match status" value="1"/>
</dbReference>
<feature type="transmembrane region" description="Helical" evidence="1">
    <location>
        <begin position="135"/>
        <end position="157"/>
    </location>
</feature>
<feature type="transmembrane region" description="Helical" evidence="1">
    <location>
        <begin position="110"/>
        <end position="129"/>
    </location>
</feature>
<dbReference type="OrthoDB" id="3053610at2759"/>
<gene>
    <name evidence="3" type="ORF">BDQ12DRAFT_722897</name>
</gene>
<reference evidence="3 4" key="1">
    <citation type="journal article" date="2019" name="Nat. Ecol. Evol.">
        <title>Megaphylogeny resolves global patterns of mushroom evolution.</title>
        <authorList>
            <person name="Varga T."/>
            <person name="Krizsan K."/>
            <person name="Foldi C."/>
            <person name="Dima B."/>
            <person name="Sanchez-Garcia M."/>
            <person name="Sanchez-Ramirez S."/>
            <person name="Szollosi G.J."/>
            <person name="Szarkandi J.G."/>
            <person name="Papp V."/>
            <person name="Albert L."/>
            <person name="Andreopoulos W."/>
            <person name="Angelini C."/>
            <person name="Antonin V."/>
            <person name="Barry K.W."/>
            <person name="Bougher N.L."/>
            <person name="Buchanan P."/>
            <person name="Buyck B."/>
            <person name="Bense V."/>
            <person name="Catcheside P."/>
            <person name="Chovatia M."/>
            <person name="Cooper J."/>
            <person name="Damon W."/>
            <person name="Desjardin D."/>
            <person name="Finy P."/>
            <person name="Geml J."/>
            <person name="Haridas S."/>
            <person name="Hughes K."/>
            <person name="Justo A."/>
            <person name="Karasinski D."/>
            <person name="Kautmanova I."/>
            <person name="Kiss B."/>
            <person name="Kocsube S."/>
            <person name="Kotiranta H."/>
            <person name="LaButti K.M."/>
            <person name="Lechner B.E."/>
            <person name="Liimatainen K."/>
            <person name="Lipzen A."/>
            <person name="Lukacs Z."/>
            <person name="Mihaltcheva S."/>
            <person name="Morgado L.N."/>
            <person name="Niskanen T."/>
            <person name="Noordeloos M.E."/>
            <person name="Ohm R.A."/>
            <person name="Ortiz-Santana B."/>
            <person name="Ovrebo C."/>
            <person name="Racz N."/>
            <person name="Riley R."/>
            <person name="Savchenko A."/>
            <person name="Shiryaev A."/>
            <person name="Soop K."/>
            <person name="Spirin V."/>
            <person name="Szebenyi C."/>
            <person name="Tomsovsky M."/>
            <person name="Tulloss R.E."/>
            <person name="Uehling J."/>
            <person name="Grigoriev I.V."/>
            <person name="Vagvolgyi C."/>
            <person name="Papp T."/>
            <person name="Martin F.M."/>
            <person name="Miettinen O."/>
            <person name="Hibbett D.S."/>
            <person name="Nagy L.G."/>
        </authorList>
    </citation>
    <scope>NUCLEOTIDE SEQUENCE [LARGE SCALE GENOMIC DNA]</scope>
    <source>
        <strain evidence="3 4">CBS 166.37</strain>
    </source>
</reference>
<dbReference type="Pfam" id="PF20152">
    <property type="entry name" value="DUF6534"/>
    <property type="match status" value="1"/>
</dbReference>
<feature type="domain" description="DUF6534" evidence="2">
    <location>
        <begin position="74"/>
        <end position="161"/>
    </location>
</feature>
<dbReference type="PANTHER" id="PTHR40465">
    <property type="entry name" value="CHROMOSOME 1, WHOLE GENOME SHOTGUN SEQUENCE"/>
    <property type="match status" value="1"/>
</dbReference>
<keyword evidence="1" id="KW-0472">Membrane</keyword>
<organism evidence="3 4">
    <name type="scientific">Crucibulum laeve</name>
    <dbReference type="NCBI Taxonomy" id="68775"/>
    <lineage>
        <taxon>Eukaryota</taxon>
        <taxon>Fungi</taxon>
        <taxon>Dikarya</taxon>
        <taxon>Basidiomycota</taxon>
        <taxon>Agaricomycotina</taxon>
        <taxon>Agaricomycetes</taxon>
        <taxon>Agaricomycetidae</taxon>
        <taxon>Agaricales</taxon>
        <taxon>Agaricineae</taxon>
        <taxon>Nidulariaceae</taxon>
        <taxon>Crucibulum</taxon>
    </lineage>
</organism>
<dbReference type="EMBL" id="ML213601">
    <property type="protein sequence ID" value="TFK39057.1"/>
    <property type="molecule type" value="Genomic_DNA"/>
</dbReference>
<protein>
    <recommendedName>
        <fullName evidence="2">DUF6534 domain-containing protein</fullName>
    </recommendedName>
</protein>
<evidence type="ECO:0000256" key="1">
    <source>
        <dbReference type="SAM" id="Phobius"/>
    </source>
</evidence>
<keyword evidence="1" id="KW-1133">Transmembrane helix</keyword>
<name>A0A5C3M2L4_9AGAR</name>